<evidence type="ECO:0000256" key="5">
    <source>
        <dbReference type="ARBA" id="ARBA00022801"/>
    </source>
</evidence>
<feature type="binding site" evidence="12">
    <location>
        <position position="401"/>
    </location>
    <ligand>
        <name>substrate</name>
    </ligand>
</feature>
<proteinExistence type="inferred from homology"/>
<feature type="binding site" evidence="12">
    <location>
        <position position="345"/>
    </location>
    <ligand>
        <name>substrate</name>
    </ligand>
</feature>
<dbReference type="CDD" id="cd07572">
    <property type="entry name" value="nit"/>
    <property type="match status" value="1"/>
</dbReference>
<dbReference type="EMBL" id="CAKOFQ010007296">
    <property type="protein sequence ID" value="CAH1997571.1"/>
    <property type="molecule type" value="Genomic_DNA"/>
</dbReference>
<dbReference type="InterPro" id="IPR039383">
    <property type="entry name" value="FHIT"/>
</dbReference>
<feature type="domain" description="HIT" evidence="16">
    <location>
        <begin position="319"/>
        <end position="427"/>
    </location>
</feature>
<evidence type="ECO:0000256" key="14">
    <source>
        <dbReference type="PROSITE-ProRule" id="PRU00464"/>
    </source>
</evidence>
<dbReference type="PROSITE" id="PS01227">
    <property type="entry name" value="UPF0012"/>
    <property type="match status" value="1"/>
</dbReference>
<dbReference type="InterPro" id="IPR036265">
    <property type="entry name" value="HIT-like_sf"/>
</dbReference>
<dbReference type="OrthoDB" id="680339at2759"/>
<evidence type="ECO:0000256" key="6">
    <source>
        <dbReference type="ARBA" id="ARBA00023268"/>
    </source>
</evidence>
<dbReference type="CDD" id="cd01275">
    <property type="entry name" value="FHIT"/>
    <property type="match status" value="1"/>
</dbReference>
<dbReference type="InterPro" id="IPR003010">
    <property type="entry name" value="C-N_Hydrolase"/>
</dbReference>
<dbReference type="GO" id="GO:0016811">
    <property type="term" value="F:hydrolase activity, acting on carbon-nitrogen (but not peptide) bonds, in linear amides"/>
    <property type="evidence" value="ECO:0007669"/>
    <property type="project" value="InterPro"/>
</dbReference>
<feature type="binding site" evidence="12">
    <location>
        <position position="416"/>
    </location>
    <ligand>
        <name>substrate</name>
    </ligand>
</feature>
<evidence type="ECO:0000256" key="3">
    <source>
        <dbReference type="ARBA" id="ARBA00012377"/>
    </source>
</evidence>
<dbReference type="GO" id="GO:0000166">
    <property type="term" value="F:nucleotide binding"/>
    <property type="evidence" value="ECO:0007669"/>
    <property type="project" value="UniProtKB-KW"/>
</dbReference>
<comment type="subunit">
    <text evidence="2">Homotetramer.</text>
</comment>
<comment type="catalytic activity">
    <reaction evidence="7">
        <text>P(1),P(3)-bis(5'-adenosyl) triphosphate + H2O = AMP + ADP + 2 H(+)</text>
        <dbReference type="Rhea" id="RHEA:13893"/>
        <dbReference type="ChEBI" id="CHEBI:15377"/>
        <dbReference type="ChEBI" id="CHEBI:15378"/>
        <dbReference type="ChEBI" id="CHEBI:58529"/>
        <dbReference type="ChEBI" id="CHEBI:456215"/>
        <dbReference type="ChEBI" id="CHEBI:456216"/>
        <dbReference type="EC" id="3.6.1.29"/>
    </reaction>
</comment>
<dbReference type="PROSITE" id="PS00892">
    <property type="entry name" value="HIT_1"/>
    <property type="match status" value="1"/>
</dbReference>
<evidence type="ECO:0000256" key="2">
    <source>
        <dbReference type="ARBA" id="ARBA00011881"/>
    </source>
</evidence>
<feature type="binding site" evidence="12">
    <location>
        <begin position="407"/>
        <end position="410"/>
    </location>
    <ligand>
        <name>substrate</name>
    </ligand>
</feature>
<evidence type="ECO:0000256" key="11">
    <source>
        <dbReference type="PIRSR" id="PIRSR639383-1"/>
    </source>
</evidence>
<evidence type="ECO:0000256" key="9">
    <source>
        <dbReference type="ARBA" id="ARBA00061127"/>
    </source>
</evidence>
<dbReference type="InterPro" id="IPR036526">
    <property type="entry name" value="C-N_Hydrolase_sf"/>
</dbReference>
<dbReference type="Gene3D" id="3.30.428.10">
    <property type="entry name" value="HIT-like"/>
    <property type="match status" value="1"/>
</dbReference>
<dbReference type="Proteomes" id="UP001152888">
    <property type="component" value="Unassembled WGS sequence"/>
</dbReference>
<dbReference type="AlphaFoldDB" id="A0A9P0LSQ6"/>
<dbReference type="FunFam" id="3.60.110.10:FF:000005">
    <property type="entry name" value="nitrilase homolog 1 isoform X1"/>
    <property type="match status" value="1"/>
</dbReference>
<comment type="caution">
    <text evidence="14">Lacks conserved residue(s) required for the propagation of feature annotation.</text>
</comment>
<keyword evidence="6" id="KW-0511">Multifunctional enzyme</keyword>
<dbReference type="PANTHER" id="PTHR23088">
    <property type="entry name" value="NITRILASE-RELATED"/>
    <property type="match status" value="1"/>
</dbReference>
<evidence type="ECO:0000256" key="7">
    <source>
        <dbReference type="ARBA" id="ARBA00047780"/>
    </source>
</evidence>
<feature type="active site" description="Tele-AMP-histidine intermediate" evidence="11">
    <location>
        <position position="414"/>
    </location>
</feature>
<evidence type="ECO:0000256" key="12">
    <source>
        <dbReference type="PIRSR" id="PIRSR639383-2"/>
    </source>
</evidence>
<dbReference type="GO" id="GO:0047710">
    <property type="term" value="F:bis(5'-adenosyl)-triphosphatase activity"/>
    <property type="evidence" value="ECO:0007669"/>
    <property type="project" value="UniProtKB-EC"/>
</dbReference>
<dbReference type="SUPFAM" id="SSF54197">
    <property type="entry name" value="HIT-like"/>
    <property type="match status" value="1"/>
</dbReference>
<dbReference type="FunFam" id="3.30.428.10:FF:000011">
    <property type="entry name" value="Fragile histidine triad"/>
    <property type="match status" value="1"/>
</dbReference>
<feature type="domain" description="CN hydrolase" evidence="15">
    <location>
        <begin position="27"/>
        <end position="282"/>
    </location>
</feature>
<feature type="site" description="Important for induction of apoptosis" evidence="13">
    <location>
        <position position="432"/>
    </location>
</feature>
<dbReference type="Pfam" id="PF01230">
    <property type="entry name" value="HIT"/>
    <property type="match status" value="1"/>
</dbReference>
<dbReference type="Pfam" id="PF00795">
    <property type="entry name" value="CN_hydrolase"/>
    <property type="match status" value="1"/>
</dbReference>
<evidence type="ECO:0000259" key="16">
    <source>
        <dbReference type="PROSITE" id="PS51084"/>
    </source>
</evidence>
<dbReference type="PROSITE" id="PS50263">
    <property type="entry name" value="CN_HYDROLASE"/>
    <property type="match status" value="1"/>
</dbReference>
<dbReference type="InterPro" id="IPR001110">
    <property type="entry name" value="UPF0012_CS"/>
</dbReference>
<dbReference type="SUPFAM" id="SSF56317">
    <property type="entry name" value="Carbon-nitrogen hydrolase"/>
    <property type="match status" value="1"/>
</dbReference>
<comment type="caution">
    <text evidence="17">The sequence shown here is derived from an EMBL/GenBank/DDBJ whole genome shotgun (WGS) entry which is preliminary data.</text>
</comment>
<comment type="similarity">
    <text evidence="9">In the N-terminal section; belongs to the UPF0012 family.</text>
</comment>
<dbReference type="Gene3D" id="3.60.110.10">
    <property type="entry name" value="Carbon-nitrogen hydrolase"/>
    <property type="match status" value="1"/>
</dbReference>
<dbReference type="PANTHER" id="PTHR23088:SF27">
    <property type="entry name" value="DEAMINATED GLUTATHIONE AMIDASE"/>
    <property type="match status" value="1"/>
</dbReference>
<evidence type="ECO:0000256" key="10">
    <source>
        <dbReference type="ARBA" id="ARBA00069577"/>
    </source>
</evidence>
<evidence type="ECO:0000313" key="18">
    <source>
        <dbReference type="Proteomes" id="UP001152888"/>
    </source>
</evidence>
<dbReference type="GO" id="GO:0006139">
    <property type="term" value="P:nucleobase-containing compound metabolic process"/>
    <property type="evidence" value="ECO:0007669"/>
    <property type="project" value="TreeGrafter"/>
</dbReference>
<reference evidence="17" key="1">
    <citation type="submission" date="2022-03" db="EMBL/GenBank/DDBJ databases">
        <authorList>
            <person name="Sayadi A."/>
        </authorList>
    </citation>
    <scope>NUCLEOTIDE SEQUENCE</scope>
</reference>
<evidence type="ECO:0000259" key="15">
    <source>
        <dbReference type="PROSITE" id="PS50263"/>
    </source>
</evidence>
<name>A0A9P0LSQ6_ACAOB</name>
<evidence type="ECO:0000256" key="4">
    <source>
        <dbReference type="ARBA" id="ARBA00022741"/>
    </source>
</evidence>
<evidence type="ECO:0000256" key="1">
    <source>
        <dbReference type="ARBA" id="ARBA00001936"/>
    </source>
</evidence>
<gene>
    <name evidence="17" type="ORF">ACAOBT_LOCUS23846</name>
</gene>
<evidence type="ECO:0000256" key="8">
    <source>
        <dbReference type="ARBA" id="ARBA00057461"/>
    </source>
</evidence>
<evidence type="ECO:0000256" key="13">
    <source>
        <dbReference type="PIRSR" id="PIRSR639383-3"/>
    </source>
</evidence>
<dbReference type="InterPro" id="IPR019808">
    <property type="entry name" value="Histidine_triad_CS"/>
</dbReference>
<dbReference type="InterPro" id="IPR011146">
    <property type="entry name" value="HIT-like"/>
</dbReference>
<dbReference type="InterPro" id="IPR045254">
    <property type="entry name" value="Nit1/2_C-N_Hydrolase"/>
</dbReference>
<keyword evidence="18" id="KW-1185">Reference proteome</keyword>
<comment type="cofactor">
    <cofactor evidence="1">
        <name>Mn(2+)</name>
        <dbReference type="ChEBI" id="CHEBI:29035"/>
    </cofactor>
</comment>
<evidence type="ECO:0000313" key="17">
    <source>
        <dbReference type="EMBL" id="CAH1997571.1"/>
    </source>
</evidence>
<organism evidence="17 18">
    <name type="scientific">Acanthoscelides obtectus</name>
    <name type="common">Bean weevil</name>
    <name type="synonym">Bruchus obtectus</name>
    <dbReference type="NCBI Taxonomy" id="200917"/>
    <lineage>
        <taxon>Eukaryota</taxon>
        <taxon>Metazoa</taxon>
        <taxon>Ecdysozoa</taxon>
        <taxon>Arthropoda</taxon>
        <taxon>Hexapoda</taxon>
        <taxon>Insecta</taxon>
        <taxon>Pterygota</taxon>
        <taxon>Neoptera</taxon>
        <taxon>Endopterygota</taxon>
        <taxon>Coleoptera</taxon>
        <taxon>Polyphaga</taxon>
        <taxon>Cucujiformia</taxon>
        <taxon>Chrysomeloidea</taxon>
        <taxon>Chrysomelidae</taxon>
        <taxon>Bruchinae</taxon>
        <taxon>Bruchini</taxon>
        <taxon>Acanthoscelides</taxon>
    </lineage>
</organism>
<accession>A0A9P0LSQ6</accession>
<keyword evidence="5" id="KW-0378">Hydrolase</keyword>
<protein>
    <recommendedName>
        <fullName evidence="10">Nitrilase and fragile histidine triad fusion protein NitFhit</fullName>
        <ecNumber evidence="3">3.6.1.29</ecNumber>
    </recommendedName>
</protein>
<comment type="function">
    <text evidence="8">Cleaves A-5'-PPP-5'A to yield AMP and ADP.</text>
</comment>
<keyword evidence="4" id="KW-0547">Nucleotide-binding</keyword>
<dbReference type="EC" id="3.6.1.29" evidence="3"/>
<sequence length="465" mass="52618">MQIICRLSRKIFSKYLIAASVRNMSKCTVAVCQFTATNNKAANLKTVKTLVGQAKEKHAKIAFLPEASDFIASNKKEARELAESINGDLMNDYKLIAKNNSMWLSIGGFHEKVDEDTIYNSHILLDSSGEIKSIYRKIHLFDVAIPEKNIYLRESDLNVGGSQIFPPSGTPAGLMGLAICYDLRFPELAILQTKMGAQILTYPSAFTHSTGEAHWEVLLRARAIENQCYVVAAAQFGKHNPKRTSYGQAMIIDPWGKILAECPKYTGEADTNERIAIADIDLDYLKKVRQEMPVQQHRRNDIYDLSIINCESASIDDDETFKFADKVVPGSTVFLRSKYCYAFTNIRCVVPGHVLITTYRPAPRLVDLTQHEIADLFQVTVNVQRKMEIEHKSTSSTICVQDGPFAGQTVAQVHVHILPRKEGDFQRNDDIYHQLAKHDRDENPQPLRTPQEMTQEAKKLRRYFM</sequence>
<dbReference type="PROSITE" id="PS51084">
    <property type="entry name" value="HIT_2"/>
    <property type="match status" value="1"/>
</dbReference>